<dbReference type="PaxDb" id="284590-Q6CM72"/>
<dbReference type="OMA" id="VKHYSWM"/>
<evidence type="ECO:0000256" key="3">
    <source>
        <dbReference type="ARBA" id="ARBA00022448"/>
    </source>
</evidence>
<dbReference type="PANTHER" id="PTHR13373:SF21">
    <property type="entry name" value="NUCLEAR PORE COMPLEX PROTEIN NUP85"/>
    <property type="match status" value="1"/>
</dbReference>
<comment type="function">
    <text evidence="9">Functions as a component of the nuclear pore complex (NPC).</text>
</comment>
<comment type="subunit">
    <text evidence="9">Component of the nuclear pore complex (NPC).</text>
</comment>
<dbReference type="GO" id="GO:0031080">
    <property type="term" value="C:nuclear pore outer ring"/>
    <property type="evidence" value="ECO:0007669"/>
    <property type="project" value="TreeGrafter"/>
</dbReference>
<evidence type="ECO:0000256" key="4">
    <source>
        <dbReference type="ARBA" id="ARBA00022816"/>
    </source>
</evidence>
<evidence type="ECO:0000256" key="6">
    <source>
        <dbReference type="ARBA" id="ARBA00023010"/>
    </source>
</evidence>
<evidence type="ECO:0000256" key="2">
    <source>
        <dbReference type="ARBA" id="ARBA00005573"/>
    </source>
</evidence>
<keyword evidence="6 9" id="KW-0811">Translocation</keyword>
<dbReference type="EMBL" id="CR382125">
    <property type="protein sequence ID" value="CAH00054.1"/>
    <property type="molecule type" value="Genomic_DNA"/>
</dbReference>
<dbReference type="GO" id="GO:0045893">
    <property type="term" value="P:positive regulation of DNA-templated transcription"/>
    <property type="evidence" value="ECO:0007669"/>
    <property type="project" value="TreeGrafter"/>
</dbReference>
<evidence type="ECO:0000313" key="11">
    <source>
        <dbReference type="Proteomes" id="UP000000598"/>
    </source>
</evidence>
<evidence type="ECO:0000256" key="1">
    <source>
        <dbReference type="ARBA" id="ARBA00004567"/>
    </source>
</evidence>
<evidence type="ECO:0000256" key="8">
    <source>
        <dbReference type="ARBA" id="ARBA00023242"/>
    </source>
</evidence>
<dbReference type="KEGG" id="kla:KLLA0_E22463g"/>
<dbReference type="GO" id="GO:0006406">
    <property type="term" value="P:mRNA export from nucleus"/>
    <property type="evidence" value="ECO:0007669"/>
    <property type="project" value="TreeGrafter"/>
</dbReference>
<keyword evidence="7 9" id="KW-0906">Nuclear pore complex</keyword>
<dbReference type="AlphaFoldDB" id="Q6CM72"/>
<dbReference type="InterPro" id="IPR011502">
    <property type="entry name" value="Nucleoporin_Nup85"/>
</dbReference>
<comment type="similarity">
    <text evidence="2 9">Belongs to the nucleoporin Nup85 family.</text>
</comment>
<keyword evidence="4 9" id="KW-0509">mRNA transport</keyword>
<dbReference type="GO" id="GO:0017056">
    <property type="term" value="F:structural constituent of nuclear pore"/>
    <property type="evidence" value="ECO:0007669"/>
    <property type="project" value="TreeGrafter"/>
</dbReference>
<evidence type="ECO:0000256" key="5">
    <source>
        <dbReference type="ARBA" id="ARBA00022927"/>
    </source>
</evidence>
<keyword evidence="8 9" id="KW-0539">Nucleus</keyword>
<dbReference type="GO" id="GO:0031965">
    <property type="term" value="C:nuclear membrane"/>
    <property type="evidence" value="ECO:0007669"/>
    <property type="project" value="UniProtKB-UniRule"/>
</dbReference>
<accession>Q6CM72</accession>
<dbReference type="Pfam" id="PF07575">
    <property type="entry name" value="Nucleopor_Nup85"/>
    <property type="match status" value="1"/>
</dbReference>
<reference evidence="10 11" key="1">
    <citation type="journal article" date="2004" name="Nature">
        <title>Genome evolution in yeasts.</title>
        <authorList>
            <consortium name="Genolevures"/>
            <person name="Dujon B."/>
            <person name="Sherman D."/>
            <person name="Fischer G."/>
            <person name="Durrens P."/>
            <person name="Casaregola S."/>
            <person name="Lafontaine I."/>
            <person name="de Montigny J."/>
            <person name="Marck C."/>
            <person name="Neuveglise C."/>
            <person name="Talla E."/>
            <person name="Goffard N."/>
            <person name="Frangeul L."/>
            <person name="Aigle M."/>
            <person name="Anthouard V."/>
            <person name="Babour A."/>
            <person name="Barbe V."/>
            <person name="Barnay S."/>
            <person name="Blanchin S."/>
            <person name="Beckerich J.M."/>
            <person name="Beyne E."/>
            <person name="Bleykasten C."/>
            <person name="Boisrame A."/>
            <person name="Boyer J."/>
            <person name="Cattolico L."/>
            <person name="Confanioleri F."/>
            <person name="de Daruvar A."/>
            <person name="Despons L."/>
            <person name="Fabre E."/>
            <person name="Fairhead C."/>
            <person name="Ferry-Dumazet H."/>
            <person name="Groppi A."/>
            <person name="Hantraye F."/>
            <person name="Hennequin C."/>
            <person name="Jauniaux N."/>
            <person name="Joyet P."/>
            <person name="Kachouri R."/>
            <person name="Kerrest A."/>
            <person name="Koszul R."/>
            <person name="Lemaire M."/>
            <person name="Lesur I."/>
            <person name="Ma L."/>
            <person name="Muller H."/>
            <person name="Nicaud J.M."/>
            <person name="Nikolski M."/>
            <person name="Oztas S."/>
            <person name="Ozier-Kalogeropoulos O."/>
            <person name="Pellenz S."/>
            <person name="Potier S."/>
            <person name="Richard G.F."/>
            <person name="Straub M.L."/>
            <person name="Suleau A."/>
            <person name="Swennene D."/>
            <person name="Tekaia F."/>
            <person name="Wesolowski-Louvel M."/>
            <person name="Westhof E."/>
            <person name="Wirth B."/>
            <person name="Zeniou-Meyer M."/>
            <person name="Zivanovic I."/>
            <person name="Bolotin-Fukuhara M."/>
            <person name="Thierry A."/>
            <person name="Bouchier C."/>
            <person name="Caudron B."/>
            <person name="Scarpelli C."/>
            <person name="Gaillardin C."/>
            <person name="Weissenbach J."/>
            <person name="Wincker P."/>
            <person name="Souciet J.L."/>
        </authorList>
    </citation>
    <scope>NUCLEOTIDE SEQUENCE [LARGE SCALE GENOMIC DNA]</scope>
    <source>
        <strain evidence="11">ATCC 8585 / CBS 2359 / DSM 70799 / NBRC 1267 / NRRL Y-1140 / WM37</strain>
    </source>
</reference>
<proteinExistence type="inferred from homology"/>
<gene>
    <name evidence="10" type="ORF">KLLA0_E22463g</name>
</gene>
<dbReference type="eggNOG" id="KOG2271">
    <property type="taxonomic scope" value="Eukaryota"/>
</dbReference>
<dbReference type="HOGENOM" id="CLU_019986_0_0_1"/>
<keyword evidence="9" id="KW-0472">Membrane</keyword>
<dbReference type="PANTHER" id="PTHR13373">
    <property type="entry name" value="FROUNT PROTEIN-RELATED"/>
    <property type="match status" value="1"/>
</dbReference>
<protein>
    <recommendedName>
        <fullName evidence="9">Nuclear pore complex protein Nup85</fullName>
    </recommendedName>
</protein>
<dbReference type="STRING" id="284590.Q6CM72"/>
<dbReference type="Gene3D" id="2.20.25.500">
    <property type="match status" value="1"/>
</dbReference>
<comment type="subcellular location">
    <subcellularLocation>
        <location evidence="1 9">Nucleus</location>
        <location evidence="1 9">Nuclear pore complex</location>
    </subcellularLocation>
</comment>
<dbReference type="InParanoid" id="Q6CM72"/>
<evidence type="ECO:0000256" key="9">
    <source>
        <dbReference type="RuleBase" id="RU365073"/>
    </source>
</evidence>
<dbReference type="GO" id="GO:0006606">
    <property type="term" value="P:protein import into nucleus"/>
    <property type="evidence" value="ECO:0007669"/>
    <property type="project" value="TreeGrafter"/>
</dbReference>
<keyword evidence="5 9" id="KW-0653">Protein transport</keyword>
<name>Q6CM72_KLULA</name>
<evidence type="ECO:0000313" key="10">
    <source>
        <dbReference type="EMBL" id="CAH00054.1"/>
    </source>
</evidence>
<dbReference type="Proteomes" id="UP000000598">
    <property type="component" value="Chromosome E"/>
</dbReference>
<keyword evidence="11" id="KW-1185">Reference proteome</keyword>
<organism evidence="10 11">
    <name type="scientific">Kluyveromyces lactis (strain ATCC 8585 / CBS 2359 / DSM 70799 / NBRC 1267 / NRRL Y-1140 / WM37)</name>
    <name type="common">Yeast</name>
    <name type="synonym">Candida sphaerica</name>
    <dbReference type="NCBI Taxonomy" id="284590"/>
    <lineage>
        <taxon>Eukaryota</taxon>
        <taxon>Fungi</taxon>
        <taxon>Dikarya</taxon>
        <taxon>Ascomycota</taxon>
        <taxon>Saccharomycotina</taxon>
        <taxon>Saccharomycetes</taxon>
        <taxon>Saccharomycetales</taxon>
        <taxon>Saccharomycetaceae</taxon>
        <taxon>Kluyveromyces</taxon>
    </lineage>
</organism>
<keyword evidence="3 9" id="KW-0813">Transport</keyword>
<dbReference type="FunCoup" id="Q6CM72">
    <property type="interactions" value="165"/>
</dbReference>
<sequence>MANDEFADTQDLLMDVDNLDFLDEEGISNESDDDINLTINVDPVSNAPMVNFPIEQPSAKELRFKYNNVSSRSLAFDNSTKDNKLYPVRFLHLDESKEFAQYVSKLFELYQGLGEHRKNDVPTIGLIKQTSRLEHFSIVNLAFHALVTELEFYIESIKYTNKLQRIGDLEECLSILNCLKTIYFLTDSPEYKQEDLLESLINWVNRSDGEPSELVIQKIFDETLLTRRKVYEQSDFWDLTAQLLLRGLWSQSIQCIQNSQLLEHGNETVGVFVTDLITIIESYPLHSENLFREWKNSVLQLMTNWDEQEVEPEIKKNLMNIFMILSGSKNKICEFSQYWYESYCGLMLYYIPTLELSQEYGQLATKHNAIDVCNNWETPCYHIINDKVADVLPILESLDLATAAFVAVLCEAKGIIKTDFYEIFAHKSGLNSELAFENEPTIGEFLIRQVALSLCSYDDKTLWPVSVGLISLSSDSGDSSKRAILAELLPHFPYTTNDDIEWLLSVCAKWRLPDVAKTIYKILGQDTLYQNNIVEAMSNFSKAGEYEWVKHYSWMIFEASILQGGPLDDITINSIVNGDTDSFNIPKDLLNSMVTDVMRQTLSPYAVLYEFHKLAENNETEKAMNHMIQLISFPYMPEQYCILLLAKFFYPMFLKTTETALDESQIFTILKTLEKIKLNDSCVALYSQLRNDDNSTCSNLPESVDSFIQDVRKTLNYKICQSFM</sequence>
<evidence type="ECO:0000256" key="7">
    <source>
        <dbReference type="ARBA" id="ARBA00023132"/>
    </source>
</evidence>